<accession>A0ABU5MSV1</accession>
<dbReference type="InterPro" id="IPR050595">
    <property type="entry name" value="Bact_response_regulator"/>
</dbReference>
<dbReference type="Proteomes" id="UP001290861">
    <property type="component" value="Unassembled WGS sequence"/>
</dbReference>
<keyword evidence="1 2" id="KW-0597">Phosphoprotein</keyword>
<name>A0ABU5MSV1_9BACT</name>
<feature type="modified residue" description="4-aspartylphosphate" evidence="2">
    <location>
        <position position="61"/>
    </location>
</feature>
<protein>
    <submittedName>
        <fullName evidence="4">Response regulator</fullName>
    </submittedName>
</protein>
<dbReference type="Gene3D" id="3.40.50.2300">
    <property type="match status" value="1"/>
</dbReference>
<evidence type="ECO:0000313" key="4">
    <source>
        <dbReference type="EMBL" id="MDZ8117240.1"/>
    </source>
</evidence>
<reference evidence="4 5" key="1">
    <citation type="journal article" date="2024" name="Appl. Environ. Microbiol.">
        <title>Pontiella agarivorans sp. nov., a novel marine anaerobic bacterium capable of degrading macroalgal polysaccharides and fixing nitrogen.</title>
        <authorList>
            <person name="Liu N."/>
            <person name="Kivenson V."/>
            <person name="Peng X."/>
            <person name="Cui Z."/>
            <person name="Lankiewicz T.S."/>
            <person name="Gosselin K.M."/>
            <person name="English C.J."/>
            <person name="Blair E.M."/>
            <person name="O'Malley M.A."/>
            <person name="Valentine D.L."/>
        </authorList>
    </citation>
    <scope>NUCLEOTIDE SEQUENCE [LARGE SCALE GENOMIC DNA]</scope>
    <source>
        <strain evidence="4 5">NLcol2</strain>
    </source>
</reference>
<evidence type="ECO:0000313" key="5">
    <source>
        <dbReference type="Proteomes" id="UP001290861"/>
    </source>
</evidence>
<keyword evidence="5" id="KW-1185">Reference proteome</keyword>
<evidence type="ECO:0000256" key="1">
    <source>
        <dbReference type="ARBA" id="ARBA00022553"/>
    </source>
</evidence>
<sequence>MLDSGTDNATILVVDDEECLLNLIRIVLTQEGYTVLGAESAEEGLLIMQSSAGNIDLLLTDMRLPNMSGGELAKEFKTAYPASKVIYMTAYSPEDATLRLPGEIVLFKPFYPELLCDMVKTSLAGLTSHKLPI</sequence>
<evidence type="ECO:0000259" key="3">
    <source>
        <dbReference type="PROSITE" id="PS50110"/>
    </source>
</evidence>
<comment type="caution">
    <text evidence="4">The sequence shown here is derived from an EMBL/GenBank/DDBJ whole genome shotgun (WGS) entry which is preliminary data.</text>
</comment>
<dbReference type="SMART" id="SM00448">
    <property type="entry name" value="REC"/>
    <property type="match status" value="1"/>
</dbReference>
<dbReference type="PANTHER" id="PTHR44591">
    <property type="entry name" value="STRESS RESPONSE REGULATOR PROTEIN 1"/>
    <property type="match status" value="1"/>
</dbReference>
<gene>
    <name evidence="4" type="ORF">P9H32_01265</name>
</gene>
<dbReference type="Pfam" id="PF00072">
    <property type="entry name" value="Response_reg"/>
    <property type="match status" value="1"/>
</dbReference>
<dbReference type="SUPFAM" id="SSF52172">
    <property type="entry name" value="CheY-like"/>
    <property type="match status" value="1"/>
</dbReference>
<dbReference type="PROSITE" id="PS50110">
    <property type="entry name" value="RESPONSE_REGULATORY"/>
    <property type="match status" value="1"/>
</dbReference>
<proteinExistence type="predicted"/>
<organism evidence="4 5">
    <name type="scientific">Pontiella agarivorans</name>
    <dbReference type="NCBI Taxonomy" id="3038953"/>
    <lineage>
        <taxon>Bacteria</taxon>
        <taxon>Pseudomonadati</taxon>
        <taxon>Kiritimatiellota</taxon>
        <taxon>Kiritimatiellia</taxon>
        <taxon>Kiritimatiellales</taxon>
        <taxon>Pontiellaceae</taxon>
        <taxon>Pontiella</taxon>
    </lineage>
</organism>
<dbReference type="PANTHER" id="PTHR44591:SF21">
    <property type="entry name" value="TWO-COMPONENT RESPONSE REGULATOR"/>
    <property type="match status" value="1"/>
</dbReference>
<dbReference type="RefSeq" id="WP_322607043.1">
    <property type="nucleotide sequence ID" value="NZ_JARVCO010000002.1"/>
</dbReference>
<feature type="domain" description="Response regulatory" evidence="3">
    <location>
        <begin position="10"/>
        <end position="123"/>
    </location>
</feature>
<evidence type="ECO:0000256" key="2">
    <source>
        <dbReference type="PROSITE-ProRule" id="PRU00169"/>
    </source>
</evidence>
<dbReference type="InterPro" id="IPR001789">
    <property type="entry name" value="Sig_transdc_resp-reg_receiver"/>
</dbReference>
<dbReference type="InterPro" id="IPR011006">
    <property type="entry name" value="CheY-like_superfamily"/>
</dbReference>
<dbReference type="EMBL" id="JARVCO010000002">
    <property type="protein sequence ID" value="MDZ8117240.1"/>
    <property type="molecule type" value="Genomic_DNA"/>
</dbReference>